<dbReference type="STRING" id="771870.F7VZP3"/>
<name>F7VZP3_SORMK</name>
<comment type="caution">
    <text evidence="1">The sequence shown here is derived from an EMBL/GenBank/DDBJ whole genome shotgun (WGS) entry which is preliminary data.</text>
</comment>
<evidence type="ECO:0000313" key="2">
    <source>
        <dbReference type="Proteomes" id="UP000001881"/>
    </source>
</evidence>
<dbReference type="HOGENOM" id="CLU_2005343_0_0_1"/>
<sequence length="124" mass="13523">MDQSNPLANLILSTFDVEKNCTAAGAFAAHILQFWDDEDSFPLLSLRELVTFCSNTTIANITDGNLVDWYGFTDATAADSLKDFVAGMSNACQPDFCRNLEWEGNPDLAGIGVSFTLAQSAQRF</sequence>
<gene>
    <name evidence="1" type="ORF">SMAC_08798</name>
</gene>
<proteinExistence type="predicted"/>
<evidence type="ECO:0000313" key="1">
    <source>
        <dbReference type="EMBL" id="CCC10992.1"/>
    </source>
</evidence>
<dbReference type="AlphaFoldDB" id="F7VZP3"/>
<dbReference type="VEuPathDB" id="FungiDB:SMAC_08798"/>
<protein>
    <submittedName>
        <fullName evidence="1">WGS project CABT00000000 data, contig 2.15</fullName>
    </submittedName>
</protein>
<dbReference type="InParanoid" id="F7VZP3"/>
<reference evidence="1 2" key="1">
    <citation type="journal article" date="2010" name="PLoS Genet.">
        <title>De novo assembly of a 40 Mb eukaryotic genome from short sequence reads: Sordaria macrospora, a model organism for fungal morphogenesis.</title>
        <authorList>
            <person name="Nowrousian M."/>
            <person name="Stajich J."/>
            <person name="Chu M."/>
            <person name="Engh I."/>
            <person name="Espagne E."/>
            <person name="Halliday K."/>
            <person name="Kamerewerd J."/>
            <person name="Kempken F."/>
            <person name="Knab B."/>
            <person name="Kuo H.C."/>
            <person name="Osiewacz H.D."/>
            <person name="Poeggeler S."/>
            <person name="Read N."/>
            <person name="Seiler S."/>
            <person name="Smith K."/>
            <person name="Zickler D."/>
            <person name="Kueck U."/>
            <person name="Freitag M."/>
        </authorList>
    </citation>
    <scope>NUCLEOTIDE SEQUENCE [LARGE SCALE GENOMIC DNA]</scope>
    <source>
        <strain evidence="2">ATCC MYA-333 / DSM 997 / K(L3346) / K-hell</strain>
        <tissue evidence="1">Mycelium</tissue>
    </source>
</reference>
<dbReference type="OrthoDB" id="4582561at2759"/>
<dbReference type="GeneID" id="10802772"/>
<dbReference type="KEGG" id="smp:10802772"/>
<keyword evidence="2" id="KW-1185">Reference proteome</keyword>
<accession>F7VZP3</accession>
<dbReference type="eggNOG" id="ENOG502RF0A">
    <property type="taxonomic scope" value="Eukaryota"/>
</dbReference>
<dbReference type="Proteomes" id="UP000001881">
    <property type="component" value="Unassembled WGS sequence"/>
</dbReference>
<organism evidence="1 2">
    <name type="scientific">Sordaria macrospora (strain ATCC MYA-333 / DSM 997 / K(L3346) / K-hell)</name>
    <dbReference type="NCBI Taxonomy" id="771870"/>
    <lineage>
        <taxon>Eukaryota</taxon>
        <taxon>Fungi</taxon>
        <taxon>Dikarya</taxon>
        <taxon>Ascomycota</taxon>
        <taxon>Pezizomycotina</taxon>
        <taxon>Sordariomycetes</taxon>
        <taxon>Sordariomycetidae</taxon>
        <taxon>Sordariales</taxon>
        <taxon>Sordariaceae</taxon>
        <taxon>Sordaria</taxon>
    </lineage>
</organism>
<dbReference type="EMBL" id="CABT02000015">
    <property type="protein sequence ID" value="CCC10992.1"/>
    <property type="molecule type" value="Genomic_DNA"/>
</dbReference>